<evidence type="ECO:0000256" key="2">
    <source>
        <dbReference type="ARBA" id="ARBA00023125"/>
    </source>
</evidence>
<feature type="domain" description="Resolvase/invertase-type recombinase catalytic" evidence="5">
    <location>
        <begin position="10"/>
        <end position="154"/>
    </location>
</feature>
<dbReference type="Proteomes" id="UP000006878">
    <property type="component" value="Plasmid pRE117-2"/>
</dbReference>
<evidence type="ECO:0000256" key="4">
    <source>
        <dbReference type="PROSITE-ProRule" id="PRU10137"/>
    </source>
</evidence>
<reference evidence="7" key="2">
    <citation type="submission" date="2010-07" db="EMBL/GenBank/DDBJ databases">
        <title>Complete genome sequence of Arthrobacter arilaitensis (strain DSM 16368 / CIP 108037 / JCM 13566 / Re117).</title>
        <authorList>
            <person name="Genoscope."/>
        </authorList>
    </citation>
    <scope>NUCLEOTIDE SEQUENCE [LARGE SCALE GENOMIC DNA]</scope>
    <source>
        <strain evidence="7">DSM 16368 / CIP 108037 / IAM 15318 / JCM 13566 / Re117</strain>
        <plasmid evidence="7">pRE117-2</plasmid>
    </source>
</reference>
<gene>
    <name evidence="6" type="ordered locus">AARI_pII00120</name>
</gene>
<organism evidence="6 7">
    <name type="scientific">Glutamicibacter arilaitensis (strain DSM 16368 / CIP 108037 / IAM 15318 / JCM 13566 / NCIMB 14258 / Re117)</name>
    <name type="common">Arthrobacter arilaitensis</name>
    <dbReference type="NCBI Taxonomy" id="861360"/>
    <lineage>
        <taxon>Bacteria</taxon>
        <taxon>Bacillati</taxon>
        <taxon>Actinomycetota</taxon>
        <taxon>Actinomycetes</taxon>
        <taxon>Micrococcales</taxon>
        <taxon>Micrococcaceae</taxon>
        <taxon>Glutamicibacter</taxon>
    </lineage>
</organism>
<evidence type="ECO:0000259" key="5">
    <source>
        <dbReference type="PROSITE" id="PS51736"/>
    </source>
</evidence>
<dbReference type="Gene3D" id="3.40.50.1390">
    <property type="entry name" value="Resolvase, N-terminal catalytic domain"/>
    <property type="match status" value="1"/>
</dbReference>
<proteinExistence type="predicted"/>
<dbReference type="Pfam" id="PF07508">
    <property type="entry name" value="Recombinase"/>
    <property type="match status" value="1"/>
</dbReference>
<dbReference type="InterPro" id="IPR050639">
    <property type="entry name" value="SSR_resolvase"/>
</dbReference>
<evidence type="ECO:0000313" key="6">
    <source>
        <dbReference type="EMBL" id="CBQ74099.1"/>
    </source>
</evidence>
<dbReference type="InterPro" id="IPR036162">
    <property type="entry name" value="Resolvase-like_N_sf"/>
</dbReference>
<sequence length="232" mass="25527">MKDAQSGPLKIAGYVRVSTDKQDISPEMQRAALEREALLKGYELTLVEELAVSAATMTKRPLMQQLLAALKDGSFDGLMVAKLDRLSRSMEDGTRILADSQRQGWRIICLDLGVDTATVMGAGLFNMALNFAEIERKLIGKRTSEAMQQKAADGQHMGRVSVLPHAVMLRIHDLHRGGLSLRQIVERLEAEQVPTAKGVRWHASTVRSVLSSVTLQRLLNDSSIAPREAIEA</sequence>
<evidence type="ECO:0000313" key="7">
    <source>
        <dbReference type="Proteomes" id="UP000006878"/>
    </source>
</evidence>
<name>A0ABP1TYQ8_GLUAR</name>
<dbReference type="PROSITE" id="PS00397">
    <property type="entry name" value="RECOMBINASES_1"/>
    <property type="match status" value="1"/>
</dbReference>
<keyword evidence="3" id="KW-0233">DNA recombination</keyword>
<keyword evidence="2" id="KW-0238">DNA-binding</keyword>
<protein>
    <submittedName>
        <fullName evidence="6">Resolvase</fullName>
    </submittedName>
</protein>
<evidence type="ECO:0000256" key="1">
    <source>
        <dbReference type="ARBA" id="ARBA00022908"/>
    </source>
</evidence>
<feature type="active site" description="O-(5'-phospho-DNA)-serine intermediate" evidence="4">
    <location>
        <position position="18"/>
    </location>
</feature>
<dbReference type="PANTHER" id="PTHR30461:SF2">
    <property type="entry name" value="SERINE RECOMBINASE PINE-RELATED"/>
    <property type="match status" value="1"/>
</dbReference>
<dbReference type="PROSITE" id="PS51736">
    <property type="entry name" value="RECOMBINASES_3"/>
    <property type="match status" value="1"/>
</dbReference>
<dbReference type="InterPro" id="IPR006118">
    <property type="entry name" value="Recombinase_CS"/>
</dbReference>
<dbReference type="SMART" id="SM00857">
    <property type="entry name" value="Resolvase"/>
    <property type="match status" value="1"/>
</dbReference>
<evidence type="ECO:0000256" key="3">
    <source>
        <dbReference type="ARBA" id="ARBA00023172"/>
    </source>
</evidence>
<geneLocation type="plasmid" evidence="6 7">
    <name>pRE117-2</name>
</geneLocation>
<dbReference type="SUPFAM" id="SSF53041">
    <property type="entry name" value="Resolvase-like"/>
    <property type="match status" value="1"/>
</dbReference>
<dbReference type="InterPro" id="IPR006119">
    <property type="entry name" value="Resolv_N"/>
</dbReference>
<dbReference type="InterPro" id="IPR011109">
    <property type="entry name" value="DNA_bind_recombinase_dom"/>
</dbReference>
<dbReference type="Pfam" id="PF00239">
    <property type="entry name" value="Resolvase"/>
    <property type="match status" value="1"/>
</dbReference>
<keyword evidence="1" id="KW-0229">DNA integration</keyword>
<dbReference type="PANTHER" id="PTHR30461">
    <property type="entry name" value="DNA-INVERTASE FROM LAMBDOID PROPHAGE"/>
    <property type="match status" value="1"/>
</dbReference>
<keyword evidence="7" id="KW-1185">Reference proteome</keyword>
<dbReference type="CDD" id="cd00338">
    <property type="entry name" value="Ser_Recombinase"/>
    <property type="match status" value="1"/>
</dbReference>
<dbReference type="GeneID" id="303183625"/>
<keyword evidence="6" id="KW-0614">Plasmid</keyword>
<dbReference type="RefSeq" id="WP_013347356.1">
    <property type="nucleotide sequence ID" value="NC_014548.1"/>
</dbReference>
<reference evidence="7" key="1">
    <citation type="journal article" date="2010" name="PLoS ONE">
        <title>The Arthrobacter arilaitensis Re117 genome sequence reveals its genetic adaptation to the surface of cheese.</title>
        <authorList>
            <person name="Monnet C."/>
            <person name="Loux V."/>
            <person name="Gibrat J.F."/>
            <person name="Spinnler E."/>
            <person name="Barbe V."/>
            <person name="Vacherie B."/>
            <person name="Gavory F."/>
            <person name="Gourbeyre E."/>
            <person name="Siguier P."/>
            <person name="Chandler M."/>
            <person name="Elleuch R."/>
            <person name="Irlinger F."/>
            <person name="Vallaeys T."/>
        </authorList>
    </citation>
    <scope>NUCLEOTIDE SEQUENCE</scope>
    <source>
        <strain evidence="7">DSM 16368 / CIP 108037 / IAM 15318 / JCM 13566 / Re117</strain>
    </source>
</reference>
<dbReference type="EMBL" id="FQ311476">
    <property type="protein sequence ID" value="CBQ74099.1"/>
    <property type="molecule type" value="Genomic_DNA"/>
</dbReference>
<accession>A0ABP1TYQ8</accession>